<dbReference type="SUPFAM" id="SSF53098">
    <property type="entry name" value="Ribonuclease H-like"/>
    <property type="match status" value="1"/>
</dbReference>
<protein>
    <submittedName>
        <fullName evidence="2">Uncharacterized protein LOC114343411</fullName>
    </submittedName>
</protein>
<gene>
    <name evidence="2" type="primary">LOC114343411</name>
</gene>
<dbReference type="RefSeq" id="XP_028150031.1">
    <property type="nucleotide sequence ID" value="XM_028294230.1"/>
</dbReference>
<feature type="domain" description="HAT C-terminal dimerisation" evidence="1">
    <location>
        <begin position="17"/>
        <end position="92"/>
    </location>
</feature>
<organism evidence="2">
    <name type="scientific">Diabrotica virgifera virgifera</name>
    <name type="common">western corn rootworm</name>
    <dbReference type="NCBI Taxonomy" id="50390"/>
    <lineage>
        <taxon>Eukaryota</taxon>
        <taxon>Metazoa</taxon>
        <taxon>Ecdysozoa</taxon>
        <taxon>Arthropoda</taxon>
        <taxon>Hexapoda</taxon>
        <taxon>Insecta</taxon>
        <taxon>Pterygota</taxon>
        <taxon>Neoptera</taxon>
        <taxon>Endopterygota</taxon>
        <taxon>Coleoptera</taxon>
        <taxon>Polyphaga</taxon>
        <taxon>Cucujiformia</taxon>
        <taxon>Chrysomeloidea</taxon>
        <taxon>Chrysomelidae</taxon>
        <taxon>Galerucinae</taxon>
        <taxon>Diabroticina</taxon>
        <taxon>Diabroticites</taxon>
        <taxon>Diabrotica</taxon>
    </lineage>
</organism>
<dbReference type="InterPro" id="IPR012337">
    <property type="entry name" value="RNaseH-like_sf"/>
</dbReference>
<reference evidence="2" key="1">
    <citation type="submission" date="2025-08" db="UniProtKB">
        <authorList>
            <consortium name="RefSeq"/>
        </authorList>
    </citation>
    <scope>IDENTIFICATION</scope>
    <source>
        <tissue evidence="2">Whole insect</tissue>
    </source>
</reference>
<accession>A0A6P7GJD3</accession>
<dbReference type="AlphaFoldDB" id="A0A6P7GJD3"/>
<name>A0A6P7GJD3_DIAVI</name>
<dbReference type="InterPro" id="IPR008906">
    <property type="entry name" value="HATC_C_dom"/>
</dbReference>
<proteinExistence type="predicted"/>
<dbReference type="Pfam" id="PF05699">
    <property type="entry name" value="Dimer_Tnp_hAT"/>
    <property type="match status" value="1"/>
</dbReference>
<sequence length="143" mass="16635">MALTSKSKPFPSFMYHPNFKKTSPLLWWKSVPIVKSAWPEKNIFLERINQLLTAVASTASIERCFSSFGLVHSKLRNNLGTEKAAKLVFMFKYLNSSSYQKHDNLEWIWRAQETERRENEEAELSLRCFTGFDSDTSDVEPSY</sequence>
<evidence type="ECO:0000259" key="1">
    <source>
        <dbReference type="Pfam" id="PF05699"/>
    </source>
</evidence>
<evidence type="ECO:0000313" key="2">
    <source>
        <dbReference type="RefSeq" id="XP_028150031.1"/>
    </source>
</evidence>
<dbReference type="InParanoid" id="A0A6P7GJD3"/>
<dbReference type="GO" id="GO:0046983">
    <property type="term" value="F:protein dimerization activity"/>
    <property type="evidence" value="ECO:0007669"/>
    <property type="project" value="InterPro"/>
</dbReference>